<dbReference type="GO" id="GO:0046983">
    <property type="term" value="F:protein dimerization activity"/>
    <property type="evidence" value="ECO:0007669"/>
    <property type="project" value="InterPro"/>
</dbReference>
<dbReference type="InterPro" id="IPR007021">
    <property type="entry name" value="DUF659"/>
</dbReference>
<feature type="domain" description="HAT C-terminal dimerisation" evidence="2">
    <location>
        <begin position="431"/>
        <end position="509"/>
    </location>
</feature>
<dbReference type="SUPFAM" id="SSF53098">
    <property type="entry name" value="Ribonuclease H-like"/>
    <property type="match status" value="1"/>
</dbReference>
<sequence>MAKRKGKELESAVKRRSKSIESSTNVDLREEACKQIARFFYINAIPLNVAKSDPFQGMWNYIAPGFKPPSYHDLKGKYLKQQVAEIKESMEGHKATWKRTGCSILIDDWTNTNGVTICNFYVNSPEGTVFLKSVNASEICKTVDGILKMMDDIVEEVGEENVVQVVTRNDSNYKAAGKMLVGKRKRLFWMPCVIDSINLMLEDFVMKLRIHGDTVANGRRITSYIYSRSALIGLLHHFTKGKDLVKPGVTKFATCYLTLKCLYENKGALVNMFSSKQWKCSFFAGTTCGKLAKSVVMDDKFWKNILVCLKGANPLIKVLQMVSSNSNTKPAIGFIYDEMKQAKEKIQQAFKCVKKRYMPLWAIIDGRWDRNILGPLHATAYYLNPQFHYSTNFKEDFDVKLGLYGSLCKMVAKQDWSKVEPMLEDFKHAKNYFGHDLAKRAIKTKNPADWWDSYGFEYSELQHFAIRVLSLTTYCFGCEDNRKAFDRVHLKKRNRLKQKTLNDVMLVMSNSKLAERHQAGKAIEYSMDDLSSDDEWITEIDGSSFDDEESELDELCFYFPNEDDKLKGQVGVDANCDGAYIDDLHIPDDDEADVNFEDGASNATDDVMDGDESYMEDESCHDFDVNEFLL</sequence>
<dbReference type="OrthoDB" id="1395428at2759"/>
<dbReference type="STRING" id="3821.A0A151S1I7"/>
<dbReference type="AlphaFoldDB" id="A0A151S1I7"/>
<reference evidence="3" key="1">
    <citation type="journal article" date="2012" name="Nat. Biotechnol.">
        <title>Draft genome sequence of pigeonpea (Cajanus cajan), an orphan legume crop of resource-poor farmers.</title>
        <authorList>
            <person name="Varshney R.K."/>
            <person name="Chen W."/>
            <person name="Li Y."/>
            <person name="Bharti A.K."/>
            <person name="Saxena R.K."/>
            <person name="Schlueter J.A."/>
            <person name="Donoghue M.T."/>
            <person name="Azam S."/>
            <person name="Fan G."/>
            <person name="Whaley A.M."/>
            <person name="Farmer A.D."/>
            <person name="Sheridan J."/>
            <person name="Iwata A."/>
            <person name="Tuteja R."/>
            <person name="Penmetsa R.V."/>
            <person name="Wu W."/>
            <person name="Upadhyaya H.D."/>
            <person name="Yang S.P."/>
            <person name="Shah T."/>
            <person name="Saxena K.B."/>
            <person name="Michael T."/>
            <person name="McCombie W.R."/>
            <person name="Yang B."/>
            <person name="Zhang G."/>
            <person name="Yang H."/>
            <person name="Wang J."/>
            <person name="Spillane C."/>
            <person name="Cook D.R."/>
            <person name="May G.D."/>
            <person name="Xu X."/>
            <person name="Jackson S.A."/>
        </authorList>
    </citation>
    <scope>NUCLEOTIDE SEQUENCE [LARGE SCALE GENOMIC DNA]</scope>
</reference>
<evidence type="ECO:0000313" key="4">
    <source>
        <dbReference type="Proteomes" id="UP000075243"/>
    </source>
</evidence>
<dbReference type="Gramene" id="C.cajan_28911.t">
    <property type="protein sequence ID" value="C.cajan_28911.t"/>
    <property type="gene ID" value="C.cajan_28911"/>
</dbReference>
<organism evidence="3 4">
    <name type="scientific">Cajanus cajan</name>
    <name type="common">Pigeon pea</name>
    <name type="synonym">Cajanus indicus</name>
    <dbReference type="NCBI Taxonomy" id="3821"/>
    <lineage>
        <taxon>Eukaryota</taxon>
        <taxon>Viridiplantae</taxon>
        <taxon>Streptophyta</taxon>
        <taxon>Embryophyta</taxon>
        <taxon>Tracheophyta</taxon>
        <taxon>Spermatophyta</taxon>
        <taxon>Magnoliopsida</taxon>
        <taxon>eudicotyledons</taxon>
        <taxon>Gunneridae</taxon>
        <taxon>Pentapetalae</taxon>
        <taxon>rosids</taxon>
        <taxon>fabids</taxon>
        <taxon>Fabales</taxon>
        <taxon>Fabaceae</taxon>
        <taxon>Papilionoideae</taxon>
        <taxon>50 kb inversion clade</taxon>
        <taxon>NPAAA clade</taxon>
        <taxon>indigoferoid/millettioid clade</taxon>
        <taxon>Phaseoleae</taxon>
        <taxon>Cajanus</taxon>
    </lineage>
</organism>
<dbReference type="Pfam" id="PF04937">
    <property type="entry name" value="DUF659"/>
    <property type="match status" value="1"/>
</dbReference>
<evidence type="ECO:0000259" key="2">
    <source>
        <dbReference type="Pfam" id="PF05699"/>
    </source>
</evidence>
<name>A0A151S1I7_CAJCA</name>
<dbReference type="Proteomes" id="UP000075243">
    <property type="component" value="Unassembled WGS sequence"/>
</dbReference>
<evidence type="ECO:0008006" key="5">
    <source>
        <dbReference type="Google" id="ProtNLM"/>
    </source>
</evidence>
<gene>
    <name evidence="3" type="ORF">KK1_029629</name>
</gene>
<feature type="domain" description="DUF659" evidence="1">
    <location>
        <begin position="69"/>
        <end position="221"/>
    </location>
</feature>
<dbReference type="InterPro" id="IPR012337">
    <property type="entry name" value="RNaseH-like_sf"/>
</dbReference>
<evidence type="ECO:0000259" key="1">
    <source>
        <dbReference type="Pfam" id="PF04937"/>
    </source>
</evidence>
<evidence type="ECO:0000313" key="3">
    <source>
        <dbReference type="EMBL" id="KYP48649.1"/>
    </source>
</evidence>
<dbReference type="OMA" id="FATCYLT"/>
<dbReference type="PANTHER" id="PTHR32166">
    <property type="entry name" value="OSJNBA0013A04.12 PROTEIN"/>
    <property type="match status" value="1"/>
</dbReference>
<protein>
    <recommendedName>
        <fullName evidence="5">DUF659 domain-containing protein</fullName>
    </recommendedName>
</protein>
<accession>A0A151S1I7</accession>
<keyword evidence="4" id="KW-1185">Reference proteome</keyword>
<dbReference type="PANTHER" id="PTHR32166:SF122">
    <property type="entry name" value="OS09G0499600 PROTEIN"/>
    <property type="match status" value="1"/>
</dbReference>
<proteinExistence type="predicted"/>
<dbReference type="Pfam" id="PF05699">
    <property type="entry name" value="Dimer_Tnp_hAT"/>
    <property type="match status" value="1"/>
</dbReference>
<dbReference type="InterPro" id="IPR008906">
    <property type="entry name" value="HATC_C_dom"/>
</dbReference>
<dbReference type="EMBL" id="KQ483494">
    <property type="protein sequence ID" value="KYP48649.1"/>
    <property type="molecule type" value="Genomic_DNA"/>
</dbReference>